<reference evidence="2" key="1">
    <citation type="journal article" date="2022" name="Mol. Ecol. Resour.">
        <title>The genomes of chicory, endive, great burdock and yacon provide insights into Asteraceae palaeo-polyploidization history and plant inulin production.</title>
        <authorList>
            <person name="Fan W."/>
            <person name="Wang S."/>
            <person name="Wang H."/>
            <person name="Wang A."/>
            <person name="Jiang F."/>
            <person name="Liu H."/>
            <person name="Zhao H."/>
            <person name="Xu D."/>
            <person name="Zhang Y."/>
        </authorList>
    </citation>
    <scope>NUCLEOTIDE SEQUENCE [LARGE SCALE GENOMIC DNA]</scope>
    <source>
        <strain evidence="2">cv. Punajuju</strain>
    </source>
</reference>
<organism evidence="1 2">
    <name type="scientific">Cichorium intybus</name>
    <name type="common">Chicory</name>
    <dbReference type="NCBI Taxonomy" id="13427"/>
    <lineage>
        <taxon>Eukaryota</taxon>
        <taxon>Viridiplantae</taxon>
        <taxon>Streptophyta</taxon>
        <taxon>Embryophyta</taxon>
        <taxon>Tracheophyta</taxon>
        <taxon>Spermatophyta</taxon>
        <taxon>Magnoliopsida</taxon>
        <taxon>eudicotyledons</taxon>
        <taxon>Gunneridae</taxon>
        <taxon>Pentapetalae</taxon>
        <taxon>asterids</taxon>
        <taxon>campanulids</taxon>
        <taxon>Asterales</taxon>
        <taxon>Asteraceae</taxon>
        <taxon>Cichorioideae</taxon>
        <taxon>Cichorieae</taxon>
        <taxon>Cichoriinae</taxon>
        <taxon>Cichorium</taxon>
    </lineage>
</organism>
<keyword evidence="2" id="KW-1185">Reference proteome</keyword>
<dbReference type="Proteomes" id="UP001055811">
    <property type="component" value="Linkage Group LG05"/>
</dbReference>
<accession>A0ACB9CXC5</accession>
<evidence type="ECO:0000313" key="2">
    <source>
        <dbReference type="Proteomes" id="UP001055811"/>
    </source>
</evidence>
<sequence length="150" mass="16561">MSLPTPLINHPPLRKGDSNHFISLTSTTYSSLILVDNTSTTTTTDNSKTIEDYPSSSPDSVINTKKIQTFISPNFSTIIIATPSGSRHQAALKSDLIWMKKEADPELEHQEIENFDFLLISIPVRLKPSYTNSVQVFILLICCVCSSDSG</sequence>
<reference evidence="1 2" key="2">
    <citation type="journal article" date="2022" name="Mol. Ecol. Resour.">
        <title>The genomes of chicory, endive, great burdock and yacon provide insights into Asteraceae paleo-polyploidization history and plant inulin production.</title>
        <authorList>
            <person name="Fan W."/>
            <person name="Wang S."/>
            <person name="Wang H."/>
            <person name="Wang A."/>
            <person name="Jiang F."/>
            <person name="Liu H."/>
            <person name="Zhao H."/>
            <person name="Xu D."/>
            <person name="Zhang Y."/>
        </authorList>
    </citation>
    <scope>NUCLEOTIDE SEQUENCE [LARGE SCALE GENOMIC DNA]</scope>
    <source>
        <strain evidence="2">cv. Punajuju</strain>
        <tissue evidence="1">Leaves</tissue>
    </source>
</reference>
<proteinExistence type="predicted"/>
<protein>
    <submittedName>
        <fullName evidence="1">Uncharacterized protein</fullName>
    </submittedName>
</protein>
<dbReference type="EMBL" id="CM042013">
    <property type="protein sequence ID" value="KAI3738984.1"/>
    <property type="molecule type" value="Genomic_DNA"/>
</dbReference>
<evidence type="ECO:0000313" key="1">
    <source>
        <dbReference type="EMBL" id="KAI3738984.1"/>
    </source>
</evidence>
<name>A0ACB9CXC5_CICIN</name>
<comment type="caution">
    <text evidence="1">The sequence shown here is derived from an EMBL/GenBank/DDBJ whole genome shotgun (WGS) entry which is preliminary data.</text>
</comment>
<gene>
    <name evidence="1" type="ORF">L2E82_29309</name>
</gene>